<gene>
    <name evidence="2" type="primary">LOC104610550</name>
</gene>
<dbReference type="AlphaFoldDB" id="A0A1U8QBM2"/>
<dbReference type="OrthoDB" id="1906820at2759"/>
<evidence type="ECO:0000313" key="2">
    <source>
        <dbReference type="RefSeq" id="XP_019055501.1"/>
    </source>
</evidence>
<reference evidence="2" key="1">
    <citation type="submission" date="2025-08" db="UniProtKB">
        <authorList>
            <consortium name="RefSeq"/>
        </authorList>
    </citation>
    <scope>IDENTIFICATION</scope>
</reference>
<sequence>MSEYNGAGFGVGFVESRNNLVPVFKKPKFESAKLSAIFGSNREEVGELCQMRISTGTTLPVPKMIVSFSLKLIQWKARGFWRQLEIMNKLQDNRVLNQLQELLKMEATSSQTQPLLMGRLSFLFFGLLKLIL</sequence>
<name>A0A1U8QBM2_NELNU</name>
<proteinExistence type="predicted"/>
<dbReference type="Proteomes" id="UP000189703">
    <property type="component" value="Unplaced"/>
</dbReference>
<dbReference type="GeneID" id="104610550"/>
<evidence type="ECO:0000313" key="1">
    <source>
        <dbReference type="Proteomes" id="UP000189703"/>
    </source>
</evidence>
<accession>A0A1U8QBM2</accession>
<organism evidence="1 2">
    <name type="scientific">Nelumbo nucifera</name>
    <name type="common">Sacred lotus</name>
    <dbReference type="NCBI Taxonomy" id="4432"/>
    <lineage>
        <taxon>Eukaryota</taxon>
        <taxon>Viridiplantae</taxon>
        <taxon>Streptophyta</taxon>
        <taxon>Embryophyta</taxon>
        <taxon>Tracheophyta</taxon>
        <taxon>Spermatophyta</taxon>
        <taxon>Magnoliopsida</taxon>
        <taxon>Proteales</taxon>
        <taxon>Nelumbonaceae</taxon>
        <taxon>Nelumbo</taxon>
    </lineage>
</organism>
<keyword evidence="1" id="KW-1185">Reference proteome</keyword>
<protein>
    <submittedName>
        <fullName evidence="2">Uncharacterized protein LOC104610550 isoform X2</fullName>
    </submittedName>
</protein>
<dbReference type="RefSeq" id="XP_019055501.1">
    <property type="nucleotide sequence ID" value="XM_019199956.1"/>
</dbReference>